<dbReference type="Proteomes" id="UP001459277">
    <property type="component" value="Unassembled WGS sequence"/>
</dbReference>
<dbReference type="GO" id="GO:0006979">
    <property type="term" value="P:response to oxidative stress"/>
    <property type="evidence" value="ECO:0007669"/>
    <property type="project" value="InterPro"/>
</dbReference>
<evidence type="ECO:0000313" key="3">
    <source>
        <dbReference type="Proteomes" id="UP001459277"/>
    </source>
</evidence>
<proteinExistence type="predicted"/>
<keyword evidence="3" id="KW-1185">Reference proteome</keyword>
<gene>
    <name evidence="2" type="ORF">SO802_010631</name>
</gene>
<dbReference type="EMBL" id="JAZDWU010000003">
    <property type="protein sequence ID" value="KAL0009129.1"/>
    <property type="molecule type" value="Genomic_DNA"/>
</dbReference>
<dbReference type="AlphaFoldDB" id="A0AAW2DHS6"/>
<dbReference type="GO" id="GO:0020037">
    <property type="term" value="F:heme binding"/>
    <property type="evidence" value="ECO:0007669"/>
    <property type="project" value="InterPro"/>
</dbReference>
<sequence>MRLIIAVMGCGTSVPLDDSKGYKNHSIPINHTLRGVDKVISSRRSLKRLGRGVLSCADVVSIATSDGIMLDGGRTFIHISEHLLTFHNQMIKMIMCLFVTSIQYRDLSATLEHRSNPMSLMIGMVIESASDFFTGRLTRKEREGTIAVELLSDVPLLTTGEICNSILCLGCDHMTISQHDVLSLKGKKNVVFSFVKELKKNRDCSGRGMLLKSTETGTYSWVSETVNKEVEN</sequence>
<dbReference type="GO" id="GO:0004601">
    <property type="term" value="F:peroxidase activity"/>
    <property type="evidence" value="ECO:0007669"/>
    <property type="project" value="InterPro"/>
</dbReference>
<evidence type="ECO:0000259" key="1">
    <source>
        <dbReference type="PROSITE" id="PS50873"/>
    </source>
</evidence>
<comment type="caution">
    <text evidence="2">The sequence shown here is derived from an EMBL/GenBank/DDBJ whole genome shotgun (WGS) entry which is preliminary data.</text>
</comment>
<name>A0AAW2DHS6_9ROSI</name>
<feature type="domain" description="Plant heme peroxidase family profile" evidence="1">
    <location>
        <begin position="7"/>
        <end position="232"/>
    </location>
</feature>
<dbReference type="InterPro" id="IPR002016">
    <property type="entry name" value="Haem_peroxidase"/>
</dbReference>
<dbReference type="InterPro" id="IPR010255">
    <property type="entry name" value="Haem_peroxidase_sf"/>
</dbReference>
<protein>
    <recommendedName>
        <fullName evidence="1">Plant heme peroxidase family profile domain-containing protein</fullName>
    </recommendedName>
</protein>
<reference evidence="2 3" key="1">
    <citation type="submission" date="2024-01" db="EMBL/GenBank/DDBJ databases">
        <title>A telomere-to-telomere, gap-free genome of sweet tea (Lithocarpus litseifolius).</title>
        <authorList>
            <person name="Zhou J."/>
        </authorList>
    </citation>
    <scope>NUCLEOTIDE SEQUENCE [LARGE SCALE GENOMIC DNA]</scope>
    <source>
        <strain evidence="2">Zhou-2022a</strain>
        <tissue evidence="2">Leaf</tissue>
    </source>
</reference>
<accession>A0AAW2DHS6</accession>
<dbReference type="PROSITE" id="PS50873">
    <property type="entry name" value="PEROXIDASE_4"/>
    <property type="match status" value="1"/>
</dbReference>
<organism evidence="2 3">
    <name type="scientific">Lithocarpus litseifolius</name>
    <dbReference type="NCBI Taxonomy" id="425828"/>
    <lineage>
        <taxon>Eukaryota</taxon>
        <taxon>Viridiplantae</taxon>
        <taxon>Streptophyta</taxon>
        <taxon>Embryophyta</taxon>
        <taxon>Tracheophyta</taxon>
        <taxon>Spermatophyta</taxon>
        <taxon>Magnoliopsida</taxon>
        <taxon>eudicotyledons</taxon>
        <taxon>Gunneridae</taxon>
        <taxon>Pentapetalae</taxon>
        <taxon>rosids</taxon>
        <taxon>fabids</taxon>
        <taxon>Fagales</taxon>
        <taxon>Fagaceae</taxon>
        <taxon>Lithocarpus</taxon>
    </lineage>
</organism>
<evidence type="ECO:0000313" key="2">
    <source>
        <dbReference type="EMBL" id="KAL0009129.1"/>
    </source>
</evidence>
<dbReference type="Gene3D" id="1.10.520.10">
    <property type="match status" value="1"/>
</dbReference>
<dbReference type="SUPFAM" id="SSF48113">
    <property type="entry name" value="Heme-dependent peroxidases"/>
    <property type="match status" value="1"/>
</dbReference>